<feature type="compositionally biased region" description="Basic and acidic residues" evidence="1">
    <location>
        <begin position="194"/>
        <end position="203"/>
    </location>
</feature>
<feature type="region of interest" description="Disordered" evidence="1">
    <location>
        <begin position="164"/>
        <end position="233"/>
    </location>
</feature>
<evidence type="ECO:0000256" key="1">
    <source>
        <dbReference type="SAM" id="MobiDB-lite"/>
    </source>
</evidence>
<dbReference type="EMBL" id="MN739683">
    <property type="protein sequence ID" value="QHT20858.1"/>
    <property type="molecule type" value="Genomic_DNA"/>
</dbReference>
<protein>
    <submittedName>
        <fullName evidence="2">Uncharacterized protein</fullName>
    </submittedName>
</protein>
<feature type="region of interest" description="Disordered" evidence="1">
    <location>
        <begin position="15"/>
        <end position="41"/>
    </location>
</feature>
<proteinExistence type="predicted"/>
<name>A0A6C0DWK7_9ZZZZ</name>
<reference evidence="2" key="1">
    <citation type="journal article" date="2020" name="Nature">
        <title>Giant virus diversity and host interactions through global metagenomics.</title>
        <authorList>
            <person name="Schulz F."/>
            <person name="Roux S."/>
            <person name="Paez-Espino D."/>
            <person name="Jungbluth S."/>
            <person name="Walsh D.A."/>
            <person name="Denef V.J."/>
            <person name="McMahon K.D."/>
            <person name="Konstantinidis K.T."/>
            <person name="Eloe-Fadrosh E.A."/>
            <person name="Kyrpides N.C."/>
            <person name="Woyke T."/>
        </authorList>
    </citation>
    <scope>NUCLEOTIDE SEQUENCE</scope>
    <source>
        <strain evidence="2">GVMAG-M-3300023174-75</strain>
    </source>
</reference>
<dbReference type="AlphaFoldDB" id="A0A6C0DWK7"/>
<sequence>MFSLGGLFGTKKPLQQVAITPPEVPPTTTPQNQTIQPDKPDTRQAIYSLRTKMESEVYSTYKPQLHQFIQGISGEIYNTSLNSQITEQINTIISELYSKSKEELIKINPAITVDMFETGNIQLPDKISQVFQLKTKEYLAQLEEFYLKRIASVLHDKFDPLLPDMPSAPKRPVEPKPQASYELTTDEQEPDYEQFDKWRRGHEGGSLSRFSKKKKKTKKKRRATKRSKKRSNN</sequence>
<organism evidence="2">
    <name type="scientific">viral metagenome</name>
    <dbReference type="NCBI Taxonomy" id="1070528"/>
    <lineage>
        <taxon>unclassified sequences</taxon>
        <taxon>metagenomes</taxon>
        <taxon>organismal metagenomes</taxon>
    </lineage>
</organism>
<evidence type="ECO:0000313" key="2">
    <source>
        <dbReference type="EMBL" id="QHT20858.1"/>
    </source>
</evidence>
<accession>A0A6C0DWK7</accession>
<feature type="compositionally biased region" description="Basic residues" evidence="1">
    <location>
        <begin position="210"/>
        <end position="233"/>
    </location>
</feature>
<feature type="compositionally biased region" description="Acidic residues" evidence="1">
    <location>
        <begin position="184"/>
        <end position="193"/>
    </location>
</feature>